<dbReference type="Proteomes" id="UP000199077">
    <property type="component" value="Chromosome I"/>
</dbReference>
<evidence type="ECO:0000313" key="8">
    <source>
        <dbReference type="EMBL" id="SDP67995.1"/>
    </source>
</evidence>
<evidence type="ECO:0000256" key="7">
    <source>
        <dbReference type="SAM" id="Phobius"/>
    </source>
</evidence>
<dbReference type="Gene3D" id="1.20.1730.10">
    <property type="entry name" value="Sodium/glucose cotransporter"/>
    <property type="match status" value="1"/>
</dbReference>
<feature type="transmembrane region" description="Helical" evidence="7">
    <location>
        <begin position="135"/>
        <end position="160"/>
    </location>
</feature>
<feature type="transmembrane region" description="Helical" evidence="7">
    <location>
        <begin position="93"/>
        <end position="114"/>
    </location>
</feature>
<feature type="transmembrane region" description="Helical" evidence="7">
    <location>
        <begin position="473"/>
        <end position="491"/>
    </location>
</feature>
<evidence type="ECO:0000256" key="5">
    <source>
        <dbReference type="ARBA" id="ARBA00023136"/>
    </source>
</evidence>
<evidence type="ECO:0000256" key="6">
    <source>
        <dbReference type="RuleBase" id="RU362091"/>
    </source>
</evidence>
<dbReference type="NCBIfam" id="TIGR00813">
    <property type="entry name" value="sss"/>
    <property type="match status" value="1"/>
</dbReference>
<dbReference type="PANTHER" id="PTHR11819">
    <property type="entry name" value="SOLUTE CARRIER FAMILY 5"/>
    <property type="match status" value="1"/>
</dbReference>
<name>A0A1H0UPH3_9MICO</name>
<feature type="transmembrane region" description="Helical" evidence="7">
    <location>
        <begin position="20"/>
        <end position="40"/>
    </location>
</feature>
<dbReference type="GO" id="GO:0005886">
    <property type="term" value="C:plasma membrane"/>
    <property type="evidence" value="ECO:0007669"/>
    <property type="project" value="TreeGrafter"/>
</dbReference>
<feature type="transmembrane region" description="Helical" evidence="7">
    <location>
        <begin position="511"/>
        <end position="533"/>
    </location>
</feature>
<evidence type="ECO:0000256" key="3">
    <source>
        <dbReference type="ARBA" id="ARBA00022692"/>
    </source>
</evidence>
<dbReference type="PANTHER" id="PTHR11819:SF195">
    <property type="entry name" value="SODIUM_GLUCOSE COTRANSPORTER 4"/>
    <property type="match status" value="1"/>
</dbReference>
<dbReference type="Pfam" id="PF00474">
    <property type="entry name" value="SSF"/>
    <property type="match status" value="1"/>
</dbReference>
<evidence type="ECO:0000256" key="2">
    <source>
        <dbReference type="ARBA" id="ARBA00006434"/>
    </source>
</evidence>
<dbReference type="PROSITE" id="PS50283">
    <property type="entry name" value="NA_SOLUT_SYMP_3"/>
    <property type="match status" value="1"/>
</dbReference>
<dbReference type="STRING" id="443156.SAMN04489867_3437"/>
<dbReference type="InterPro" id="IPR001734">
    <property type="entry name" value="Na/solute_symporter"/>
</dbReference>
<dbReference type="EMBL" id="LT629711">
    <property type="protein sequence ID" value="SDP67995.1"/>
    <property type="molecule type" value="Genomic_DNA"/>
</dbReference>
<dbReference type="CDD" id="cd11478">
    <property type="entry name" value="SLC5sbd_u2"/>
    <property type="match status" value="1"/>
</dbReference>
<dbReference type="InterPro" id="IPR038377">
    <property type="entry name" value="Na/Glc_symporter_sf"/>
</dbReference>
<feature type="transmembrane region" description="Helical" evidence="7">
    <location>
        <begin position="60"/>
        <end position="81"/>
    </location>
</feature>
<keyword evidence="3 7" id="KW-0812">Transmembrane</keyword>
<evidence type="ECO:0000256" key="1">
    <source>
        <dbReference type="ARBA" id="ARBA00004141"/>
    </source>
</evidence>
<reference evidence="9" key="1">
    <citation type="submission" date="2016-10" db="EMBL/GenBank/DDBJ databases">
        <authorList>
            <person name="Varghese N."/>
            <person name="Submissions S."/>
        </authorList>
    </citation>
    <scope>NUCLEOTIDE SEQUENCE [LARGE SCALE GENOMIC DNA]</scope>
    <source>
        <strain evidence="9">DSM 22329</strain>
    </source>
</reference>
<evidence type="ECO:0000256" key="4">
    <source>
        <dbReference type="ARBA" id="ARBA00022989"/>
    </source>
</evidence>
<feature type="transmembrane region" description="Helical" evidence="7">
    <location>
        <begin position="304"/>
        <end position="329"/>
    </location>
</feature>
<dbReference type="GO" id="GO:0005412">
    <property type="term" value="F:D-glucose:sodium symporter activity"/>
    <property type="evidence" value="ECO:0007669"/>
    <property type="project" value="TreeGrafter"/>
</dbReference>
<keyword evidence="4 7" id="KW-1133">Transmembrane helix</keyword>
<feature type="transmembrane region" description="Helical" evidence="7">
    <location>
        <begin position="262"/>
        <end position="283"/>
    </location>
</feature>
<keyword evidence="9" id="KW-1185">Reference proteome</keyword>
<evidence type="ECO:0000313" key="9">
    <source>
        <dbReference type="Proteomes" id="UP000199077"/>
    </source>
</evidence>
<sequence length="587" mass="62517">MNALVPLALPAAEPLIDANWLDYTLVAIYFAFVLGIGVMARRSVSDSIDFFLSGRSLPAWVTGLAFISANLGAVEIMGMSANGAEIGLPTVHYFWVGAIPAMLFLGVVMMPFYYGSKVRSVPEFMFRRFGTGAHLVNAISFAFAQLLIAGVNLYLLGSIVHALLGWPLWVALIVAAAIVLSYITLGGLSAAIYNEVLQFFVIVASLLPLTLIGLHRVGGYGGLKDKIEAFASSAPAGAKVAPAAQQLESWPGQALSGFDSPFWSVVGIVFGLGFVLSFGYWTTNFVEVQRAMASKSISAARKTPIIGAFPKMFVPFLVIFPGMVAGVLVKEIMDLKNGGSPPGGASGEGVKYNDALLLLMRDILPNGLLGLAIAGLLAAFMAGMAANISAFNTVFSYDLWQRYIRKDHSDDYYLRIGRLATVAATLIAIFTATLASSFSNIMDYLQTLFGFFNAPLFATFILGMFWKRMTPTAGWVGLASGTLSAVLVAFLSEDAFGSASQGVIPLSGQGASFVAASTAFVVDIVLSIVVSMATQPKPASELKGLVYSETPKEDLVDPEEASLPWYQRTIPLAGIALVMVLVLNFAF</sequence>
<gene>
    <name evidence="8" type="ORF">SAMN04489867_3437</name>
</gene>
<comment type="similarity">
    <text evidence="2 6">Belongs to the sodium:solute symporter (SSF) (TC 2.A.21) family.</text>
</comment>
<organism evidence="8 9">
    <name type="scientific">Pedococcus dokdonensis</name>
    <dbReference type="NCBI Taxonomy" id="443156"/>
    <lineage>
        <taxon>Bacteria</taxon>
        <taxon>Bacillati</taxon>
        <taxon>Actinomycetota</taxon>
        <taxon>Actinomycetes</taxon>
        <taxon>Micrococcales</taxon>
        <taxon>Intrasporangiaceae</taxon>
        <taxon>Pedococcus</taxon>
    </lineage>
</organism>
<protein>
    <submittedName>
        <fullName evidence="8">Solute:Na+ symporter, SSS family</fullName>
    </submittedName>
</protein>
<dbReference type="OrthoDB" id="9814523at2"/>
<feature type="transmembrane region" description="Helical" evidence="7">
    <location>
        <begin position="197"/>
        <end position="215"/>
    </location>
</feature>
<keyword evidence="5 7" id="KW-0472">Membrane</keyword>
<feature type="transmembrane region" description="Helical" evidence="7">
    <location>
        <begin position="368"/>
        <end position="395"/>
    </location>
</feature>
<dbReference type="RefSeq" id="WP_091788253.1">
    <property type="nucleotide sequence ID" value="NZ_LT629711.1"/>
</dbReference>
<accession>A0A1H0UPH3</accession>
<proteinExistence type="inferred from homology"/>
<feature type="transmembrane region" description="Helical" evidence="7">
    <location>
        <begin position="166"/>
        <end position="185"/>
    </location>
</feature>
<dbReference type="AlphaFoldDB" id="A0A1H0UPH3"/>
<comment type="subcellular location">
    <subcellularLocation>
        <location evidence="1">Membrane</location>
        <topology evidence="1">Multi-pass membrane protein</topology>
    </subcellularLocation>
</comment>
<feature type="transmembrane region" description="Helical" evidence="7">
    <location>
        <begin position="416"/>
        <end position="438"/>
    </location>
</feature>
<feature type="transmembrane region" description="Helical" evidence="7">
    <location>
        <begin position="444"/>
        <end position="466"/>
    </location>
</feature>